<keyword evidence="4" id="KW-1185">Reference proteome</keyword>
<comment type="caution">
    <text evidence="3">The sequence shown here is derived from an EMBL/GenBank/DDBJ whole genome shotgun (WGS) entry which is preliminary data.</text>
</comment>
<dbReference type="EMBL" id="JAPMOS010000050">
    <property type="protein sequence ID" value="KAJ4457283.1"/>
    <property type="molecule type" value="Genomic_DNA"/>
</dbReference>
<feature type="transmembrane region" description="Helical" evidence="2">
    <location>
        <begin position="418"/>
        <end position="438"/>
    </location>
</feature>
<proteinExistence type="predicted"/>
<feature type="transmembrane region" description="Helical" evidence="2">
    <location>
        <begin position="65"/>
        <end position="82"/>
    </location>
</feature>
<feature type="transmembrane region" description="Helical" evidence="2">
    <location>
        <begin position="203"/>
        <end position="225"/>
    </location>
</feature>
<organism evidence="3 4">
    <name type="scientific">Paratrimastix pyriformis</name>
    <dbReference type="NCBI Taxonomy" id="342808"/>
    <lineage>
        <taxon>Eukaryota</taxon>
        <taxon>Metamonada</taxon>
        <taxon>Preaxostyla</taxon>
        <taxon>Paratrimastigidae</taxon>
        <taxon>Paratrimastix</taxon>
    </lineage>
</organism>
<feature type="transmembrane region" description="Helical" evidence="2">
    <location>
        <begin position="94"/>
        <end position="117"/>
    </location>
</feature>
<feature type="region of interest" description="Disordered" evidence="1">
    <location>
        <begin position="1"/>
        <end position="29"/>
    </location>
</feature>
<protein>
    <submittedName>
        <fullName evidence="3">Uncharacterized protein</fullName>
    </submittedName>
</protein>
<evidence type="ECO:0000256" key="1">
    <source>
        <dbReference type="SAM" id="MobiDB-lite"/>
    </source>
</evidence>
<name>A0ABQ8UEV1_9EUKA</name>
<gene>
    <name evidence="3" type="ORF">PAPYR_7291</name>
</gene>
<evidence type="ECO:0000256" key="2">
    <source>
        <dbReference type="SAM" id="Phobius"/>
    </source>
</evidence>
<evidence type="ECO:0000313" key="4">
    <source>
        <dbReference type="Proteomes" id="UP001141327"/>
    </source>
</evidence>
<accession>A0ABQ8UEV1</accession>
<feature type="transmembrane region" description="Helical" evidence="2">
    <location>
        <begin position="265"/>
        <end position="286"/>
    </location>
</feature>
<reference evidence="3" key="1">
    <citation type="journal article" date="2022" name="bioRxiv">
        <title>Genomics of Preaxostyla Flagellates Illuminates Evolutionary Transitions and the Path Towards Mitochondrial Loss.</title>
        <authorList>
            <person name="Novak L.V.F."/>
            <person name="Treitli S.C."/>
            <person name="Pyrih J."/>
            <person name="Halakuc P."/>
            <person name="Pipaliya S.V."/>
            <person name="Vacek V."/>
            <person name="Brzon O."/>
            <person name="Soukal P."/>
            <person name="Eme L."/>
            <person name="Dacks J.B."/>
            <person name="Karnkowska A."/>
            <person name="Elias M."/>
            <person name="Hampl V."/>
        </authorList>
    </citation>
    <scope>NUCLEOTIDE SEQUENCE</scope>
    <source>
        <strain evidence="3">RCP-MX</strain>
    </source>
</reference>
<sequence>MLTPNPIHAGQRPTNATIRPHTKQKKDRPYTLPRSCFSGLVKGISWILRWCSISPYTSFKRCSRTMWCFVFVRTGIAISYDIKNGLITTLTDDAIFFSVIGVGWSLMNVLIHCILNWGRLPLKWVWRLTSVFSEHPLEPIHTSGRALGAAETADPLLLWLWCGVSEADAGAPLAAVHQALSASAPSPRPTSVPAGSWAWRRPALGLGLGLAIAGVLLAFANFTFFPVVTTLDDPGMIFRKLSGPFVGPGWTVTTTLSTLAGTATWILSMIGYVFVCMVHVLALGRLRALLPTLIRLRPLLAQRQAATASATTGGGPNVVAPGLARTAANPGGLAGGSNTFVYPSLTSYAQPEECDLSVEVRLVVDCVQGMAARTEYLNQVFRGYLVVAIAFNFALVVAIVLHLVFLTTAWVLIYAVDIFWMAVCLIQLLLLCVVSALVRTRWDGLLATLSGLPLARQADRTAIQLLVQHFALQPPAVAIAGAVPITFPLLVQVRAATTCRGVGVCGGWDGEMTPPLLHPPTEQVFSLLGSAAVVVRNMRNMIPAVPFDQNVTNITTAVASMGKAAFTSLTEIGGAP</sequence>
<keyword evidence="2" id="KW-1133">Transmembrane helix</keyword>
<feature type="transmembrane region" description="Helical" evidence="2">
    <location>
        <begin position="383"/>
        <end position="412"/>
    </location>
</feature>
<keyword evidence="2" id="KW-0812">Transmembrane</keyword>
<keyword evidence="2" id="KW-0472">Membrane</keyword>
<dbReference type="Proteomes" id="UP001141327">
    <property type="component" value="Unassembled WGS sequence"/>
</dbReference>
<evidence type="ECO:0000313" key="3">
    <source>
        <dbReference type="EMBL" id="KAJ4457283.1"/>
    </source>
</evidence>